<accession>A0A4U5PJM8</accession>
<reference evidence="1 2" key="1">
    <citation type="journal article" date="2015" name="Genome Biol.">
        <title>Comparative genomics of Steinernema reveals deeply conserved gene regulatory networks.</title>
        <authorList>
            <person name="Dillman A.R."/>
            <person name="Macchietto M."/>
            <person name="Porter C.F."/>
            <person name="Rogers A."/>
            <person name="Williams B."/>
            <person name="Antoshechkin I."/>
            <person name="Lee M.M."/>
            <person name="Goodwin Z."/>
            <person name="Lu X."/>
            <person name="Lewis E.E."/>
            <person name="Goodrich-Blair H."/>
            <person name="Stock S.P."/>
            <person name="Adams B.J."/>
            <person name="Sternberg P.W."/>
            <person name="Mortazavi A."/>
        </authorList>
    </citation>
    <scope>NUCLEOTIDE SEQUENCE [LARGE SCALE GENOMIC DNA]</scope>
    <source>
        <strain evidence="1 2">ALL</strain>
    </source>
</reference>
<evidence type="ECO:0000313" key="1">
    <source>
        <dbReference type="EMBL" id="TKR96820.1"/>
    </source>
</evidence>
<name>A0A4U5PJM8_STECR</name>
<protein>
    <submittedName>
        <fullName evidence="1">Uncharacterized protein</fullName>
    </submittedName>
</protein>
<dbReference type="AlphaFoldDB" id="A0A4U5PJM8"/>
<evidence type="ECO:0000313" key="2">
    <source>
        <dbReference type="Proteomes" id="UP000298663"/>
    </source>
</evidence>
<dbReference type="EMBL" id="AZBU02000002">
    <property type="protein sequence ID" value="TKR96820.1"/>
    <property type="molecule type" value="Genomic_DNA"/>
</dbReference>
<keyword evidence="2" id="KW-1185">Reference proteome</keyword>
<comment type="caution">
    <text evidence="1">The sequence shown here is derived from an EMBL/GenBank/DDBJ whole genome shotgun (WGS) entry which is preliminary data.</text>
</comment>
<gene>
    <name evidence="1" type="ORF">L596_010784</name>
</gene>
<reference evidence="1 2" key="2">
    <citation type="journal article" date="2019" name="G3 (Bethesda)">
        <title>Hybrid Assembly of the Genome of the Entomopathogenic Nematode Steinernema carpocapsae Identifies the X-Chromosome.</title>
        <authorList>
            <person name="Serra L."/>
            <person name="Macchietto M."/>
            <person name="Macias-Munoz A."/>
            <person name="McGill C.J."/>
            <person name="Rodriguez I.M."/>
            <person name="Rodriguez B."/>
            <person name="Murad R."/>
            <person name="Mortazavi A."/>
        </authorList>
    </citation>
    <scope>NUCLEOTIDE SEQUENCE [LARGE SCALE GENOMIC DNA]</scope>
    <source>
        <strain evidence="1 2">ALL</strain>
    </source>
</reference>
<organism evidence="1 2">
    <name type="scientific">Steinernema carpocapsae</name>
    <name type="common">Entomopathogenic nematode</name>
    <dbReference type="NCBI Taxonomy" id="34508"/>
    <lineage>
        <taxon>Eukaryota</taxon>
        <taxon>Metazoa</taxon>
        <taxon>Ecdysozoa</taxon>
        <taxon>Nematoda</taxon>
        <taxon>Chromadorea</taxon>
        <taxon>Rhabditida</taxon>
        <taxon>Tylenchina</taxon>
        <taxon>Panagrolaimomorpha</taxon>
        <taxon>Strongyloidoidea</taxon>
        <taxon>Steinernematidae</taxon>
        <taxon>Steinernema</taxon>
    </lineage>
</organism>
<sequence>MFRLSQHHRRRKFFCRCRLLLQRGGNEDESPTTIGSRSGITYLKTWMEMRMRAAKKVVRVRRGTVAAGNSFFKMCNVAIIGKWRSKIRMSERRKWNSLGTVRKHRKVDGQICFFKQ</sequence>
<proteinExistence type="predicted"/>
<dbReference type="Proteomes" id="UP000298663">
    <property type="component" value="Unassembled WGS sequence"/>
</dbReference>